<proteinExistence type="predicted"/>
<protein>
    <submittedName>
        <fullName evidence="2">Uncharacterized protein</fullName>
    </submittedName>
</protein>
<name>A0ABD0P5S9_CIRMR</name>
<dbReference type="Proteomes" id="UP001529510">
    <property type="component" value="Unassembled WGS sequence"/>
</dbReference>
<dbReference type="AlphaFoldDB" id="A0ABD0P5S9"/>
<feature type="compositionally biased region" description="Basic and acidic residues" evidence="1">
    <location>
        <begin position="1"/>
        <end position="17"/>
    </location>
</feature>
<evidence type="ECO:0000313" key="3">
    <source>
        <dbReference type="Proteomes" id="UP001529510"/>
    </source>
</evidence>
<gene>
    <name evidence="2" type="ORF">M9458_033718</name>
</gene>
<comment type="caution">
    <text evidence="2">The sequence shown here is derived from an EMBL/GenBank/DDBJ whole genome shotgun (WGS) entry which is preliminary data.</text>
</comment>
<keyword evidence="3" id="KW-1185">Reference proteome</keyword>
<feature type="region of interest" description="Disordered" evidence="1">
    <location>
        <begin position="1"/>
        <end position="30"/>
    </location>
</feature>
<sequence>MEKGKGGEEKEREENYRMAKPNSIPPNDQWKRFHVKDRAPLKRFPGVWNKTLL</sequence>
<accession>A0ABD0P5S9</accession>
<evidence type="ECO:0000256" key="1">
    <source>
        <dbReference type="SAM" id="MobiDB-lite"/>
    </source>
</evidence>
<organism evidence="2 3">
    <name type="scientific">Cirrhinus mrigala</name>
    <name type="common">Mrigala</name>
    <dbReference type="NCBI Taxonomy" id="683832"/>
    <lineage>
        <taxon>Eukaryota</taxon>
        <taxon>Metazoa</taxon>
        <taxon>Chordata</taxon>
        <taxon>Craniata</taxon>
        <taxon>Vertebrata</taxon>
        <taxon>Euteleostomi</taxon>
        <taxon>Actinopterygii</taxon>
        <taxon>Neopterygii</taxon>
        <taxon>Teleostei</taxon>
        <taxon>Ostariophysi</taxon>
        <taxon>Cypriniformes</taxon>
        <taxon>Cyprinidae</taxon>
        <taxon>Labeoninae</taxon>
        <taxon>Labeonini</taxon>
        <taxon>Cirrhinus</taxon>
    </lineage>
</organism>
<dbReference type="EMBL" id="JAMKFB020000017">
    <property type="protein sequence ID" value="KAL0169122.1"/>
    <property type="molecule type" value="Genomic_DNA"/>
</dbReference>
<reference evidence="2 3" key="1">
    <citation type="submission" date="2024-05" db="EMBL/GenBank/DDBJ databases">
        <title>Genome sequencing and assembly of Indian major carp, Cirrhinus mrigala (Hamilton, 1822).</title>
        <authorList>
            <person name="Mohindra V."/>
            <person name="Chowdhury L.M."/>
            <person name="Lal K."/>
            <person name="Jena J.K."/>
        </authorList>
    </citation>
    <scope>NUCLEOTIDE SEQUENCE [LARGE SCALE GENOMIC DNA]</scope>
    <source>
        <strain evidence="2">CM1030</strain>
        <tissue evidence="2">Blood</tissue>
    </source>
</reference>
<feature type="non-terminal residue" evidence="2">
    <location>
        <position position="53"/>
    </location>
</feature>
<evidence type="ECO:0000313" key="2">
    <source>
        <dbReference type="EMBL" id="KAL0169122.1"/>
    </source>
</evidence>